<feature type="transmembrane region" description="Helical" evidence="7">
    <location>
        <begin position="178"/>
        <end position="199"/>
    </location>
</feature>
<evidence type="ECO:0000256" key="2">
    <source>
        <dbReference type="ARBA" id="ARBA00022692"/>
    </source>
</evidence>
<dbReference type="Pfam" id="PF20684">
    <property type="entry name" value="Fung_rhodopsin"/>
    <property type="match status" value="1"/>
</dbReference>
<accession>A0AAN6XXV5</accession>
<evidence type="ECO:0000256" key="5">
    <source>
        <dbReference type="ARBA" id="ARBA00038359"/>
    </source>
</evidence>
<dbReference type="PANTHER" id="PTHR33048">
    <property type="entry name" value="PTH11-LIKE INTEGRAL MEMBRANE PROTEIN (AFU_ORTHOLOGUE AFUA_5G11245)"/>
    <property type="match status" value="1"/>
</dbReference>
<organism evidence="9 10">
    <name type="scientific">Rhypophila decipiens</name>
    <dbReference type="NCBI Taxonomy" id="261697"/>
    <lineage>
        <taxon>Eukaryota</taxon>
        <taxon>Fungi</taxon>
        <taxon>Dikarya</taxon>
        <taxon>Ascomycota</taxon>
        <taxon>Pezizomycotina</taxon>
        <taxon>Sordariomycetes</taxon>
        <taxon>Sordariomycetidae</taxon>
        <taxon>Sordariales</taxon>
        <taxon>Naviculisporaceae</taxon>
        <taxon>Rhypophila</taxon>
    </lineage>
</organism>
<evidence type="ECO:0000256" key="1">
    <source>
        <dbReference type="ARBA" id="ARBA00004141"/>
    </source>
</evidence>
<protein>
    <recommendedName>
        <fullName evidence="8">Rhodopsin domain-containing protein</fullName>
    </recommendedName>
</protein>
<feature type="transmembrane region" description="Helical" evidence="7">
    <location>
        <begin position="54"/>
        <end position="75"/>
    </location>
</feature>
<reference evidence="9" key="1">
    <citation type="journal article" date="2023" name="Mol. Phylogenet. Evol.">
        <title>Genome-scale phylogeny and comparative genomics of the fungal order Sordariales.</title>
        <authorList>
            <person name="Hensen N."/>
            <person name="Bonometti L."/>
            <person name="Westerberg I."/>
            <person name="Brannstrom I.O."/>
            <person name="Guillou S."/>
            <person name="Cros-Aarteil S."/>
            <person name="Calhoun S."/>
            <person name="Haridas S."/>
            <person name="Kuo A."/>
            <person name="Mondo S."/>
            <person name="Pangilinan J."/>
            <person name="Riley R."/>
            <person name="LaButti K."/>
            <person name="Andreopoulos B."/>
            <person name="Lipzen A."/>
            <person name="Chen C."/>
            <person name="Yan M."/>
            <person name="Daum C."/>
            <person name="Ng V."/>
            <person name="Clum A."/>
            <person name="Steindorff A."/>
            <person name="Ohm R.A."/>
            <person name="Martin F."/>
            <person name="Silar P."/>
            <person name="Natvig D.O."/>
            <person name="Lalanne C."/>
            <person name="Gautier V."/>
            <person name="Ament-Velasquez S.L."/>
            <person name="Kruys A."/>
            <person name="Hutchinson M.I."/>
            <person name="Powell A.J."/>
            <person name="Barry K."/>
            <person name="Miller A.N."/>
            <person name="Grigoriev I.V."/>
            <person name="Debuchy R."/>
            <person name="Gladieux P."/>
            <person name="Hiltunen Thoren M."/>
            <person name="Johannesson H."/>
        </authorList>
    </citation>
    <scope>NUCLEOTIDE SEQUENCE</scope>
    <source>
        <strain evidence="9">PSN293</strain>
    </source>
</reference>
<name>A0AAN6XXV5_9PEZI</name>
<dbReference type="InterPro" id="IPR049326">
    <property type="entry name" value="Rhodopsin_dom_fungi"/>
</dbReference>
<comment type="similarity">
    <text evidence="5">Belongs to the SAT4 family.</text>
</comment>
<evidence type="ECO:0000256" key="6">
    <source>
        <dbReference type="SAM" id="MobiDB-lite"/>
    </source>
</evidence>
<dbReference type="InterPro" id="IPR052337">
    <property type="entry name" value="SAT4-like"/>
</dbReference>
<feature type="compositionally biased region" description="Basic and acidic residues" evidence="6">
    <location>
        <begin position="337"/>
        <end position="356"/>
    </location>
</feature>
<sequence length="356" mass="39417">MSTTSNTTNAPDPNDWNGHSVVANAAVSLTLATLAVALRLWARFGILRVVGLEDWLLLAALFFSVGVTVCIGLQLQHGLGRHVMYTSEYDFMMYFKLSIILTIVYVLSMTLTKLSILCLYIRVLTYNRVRLAAKMLLGLVLVSHVYILATLATACIPLDAFWDFSKRDTAYCHPLSIYWSHAGLNIVTDFLILLLPLVIVHRIRSPRPQKIALCVIFVLGFSVCIISLTRAGLLARDIDHSSGDVTWDSATTATWNSWEINIAILCACLTTMKPIVNRFFPHILSGYPSTLADEDSRDAYGERQGAGSSGHEARAMYMASMQRGEGTQLSRITNGDVENRPSHDLSHIGHKEDEAP</sequence>
<evidence type="ECO:0000313" key="10">
    <source>
        <dbReference type="Proteomes" id="UP001301769"/>
    </source>
</evidence>
<feature type="domain" description="Rhodopsin" evidence="8">
    <location>
        <begin position="38"/>
        <end position="277"/>
    </location>
</feature>
<evidence type="ECO:0000313" key="9">
    <source>
        <dbReference type="EMBL" id="KAK4208938.1"/>
    </source>
</evidence>
<feature type="region of interest" description="Disordered" evidence="6">
    <location>
        <begin position="316"/>
        <end position="356"/>
    </location>
</feature>
<reference evidence="9" key="2">
    <citation type="submission" date="2023-05" db="EMBL/GenBank/DDBJ databases">
        <authorList>
            <consortium name="Lawrence Berkeley National Laboratory"/>
            <person name="Steindorff A."/>
            <person name="Hensen N."/>
            <person name="Bonometti L."/>
            <person name="Westerberg I."/>
            <person name="Brannstrom I.O."/>
            <person name="Guillou S."/>
            <person name="Cros-Aarteil S."/>
            <person name="Calhoun S."/>
            <person name="Haridas S."/>
            <person name="Kuo A."/>
            <person name="Mondo S."/>
            <person name="Pangilinan J."/>
            <person name="Riley R."/>
            <person name="Labutti K."/>
            <person name="Andreopoulos B."/>
            <person name="Lipzen A."/>
            <person name="Chen C."/>
            <person name="Yanf M."/>
            <person name="Daum C."/>
            <person name="Ng V."/>
            <person name="Clum A."/>
            <person name="Ohm R."/>
            <person name="Martin F."/>
            <person name="Silar P."/>
            <person name="Natvig D."/>
            <person name="Lalanne C."/>
            <person name="Gautier V."/>
            <person name="Ament-Velasquez S.L."/>
            <person name="Kruys A."/>
            <person name="Hutchinson M.I."/>
            <person name="Powell A.J."/>
            <person name="Barry K."/>
            <person name="Miller A.N."/>
            <person name="Grigoriev I.V."/>
            <person name="Debuchy R."/>
            <person name="Gladieux P."/>
            <person name="Thoren M.H."/>
            <person name="Johannesson H."/>
        </authorList>
    </citation>
    <scope>NUCLEOTIDE SEQUENCE</scope>
    <source>
        <strain evidence="9">PSN293</strain>
    </source>
</reference>
<comment type="caution">
    <text evidence="9">The sequence shown here is derived from an EMBL/GenBank/DDBJ whole genome shotgun (WGS) entry which is preliminary data.</text>
</comment>
<evidence type="ECO:0000259" key="8">
    <source>
        <dbReference type="Pfam" id="PF20684"/>
    </source>
</evidence>
<evidence type="ECO:0000256" key="3">
    <source>
        <dbReference type="ARBA" id="ARBA00022989"/>
    </source>
</evidence>
<keyword evidence="4 7" id="KW-0472">Membrane</keyword>
<keyword evidence="3 7" id="KW-1133">Transmembrane helix</keyword>
<keyword evidence="2 7" id="KW-0812">Transmembrane</keyword>
<proteinExistence type="inferred from homology"/>
<evidence type="ECO:0000256" key="7">
    <source>
        <dbReference type="SAM" id="Phobius"/>
    </source>
</evidence>
<feature type="transmembrane region" description="Helical" evidence="7">
    <location>
        <begin position="211"/>
        <end position="233"/>
    </location>
</feature>
<gene>
    <name evidence="9" type="ORF">QBC37DRAFT_60572</name>
</gene>
<dbReference type="Proteomes" id="UP001301769">
    <property type="component" value="Unassembled WGS sequence"/>
</dbReference>
<dbReference type="PANTHER" id="PTHR33048:SF47">
    <property type="entry name" value="INTEGRAL MEMBRANE PROTEIN-RELATED"/>
    <property type="match status" value="1"/>
</dbReference>
<comment type="subcellular location">
    <subcellularLocation>
        <location evidence="1">Membrane</location>
        <topology evidence="1">Multi-pass membrane protein</topology>
    </subcellularLocation>
</comment>
<keyword evidence="10" id="KW-1185">Reference proteome</keyword>
<feature type="transmembrane region" description="Helical" evidence="7">
    <location>
        <begin position="95"/>
        <end position="123"/>
    </location>
</feature>
<dbReference type="GO" id="GO:0016020">
    <property type="term" value="C:membrane"/>
    <property type="evidence" value="ECO:0007669"/>
    <property type="project" value="UniProtKB-SubCell"/>
</dbReference>
<dbReference type="EMBL" id="MU858222">
    <property type="protein sequence ID" value="KAK4208938.1"/>
    <property type="molecule type" value="Genomic_DNA"/>
</dbReference>
<feature type="transmembrane region" description="Helical" evidence="7">
    <location>
        <begin position="20"/>
        <end position="42"/>
    </location>
</feature>
<evidence type="ECO:0000256" key="4">
    <source>
        <dbReference type="ARBA" id="ARBA00023136"/>
    </source>
</evidence>
<feature type="transmembrane region" description="Helical" evidence="7">
    <location>
        <begin position="135"/>
        <end position="158"/>
    </location>
</feature>
<dbReference type="AlphaFoldDB" id="A0AAN6XXV5"/>